<comment type="caution">
    <text evidence="7">The sequence shown here is derived from an EMBL/GenBank/DDBJ whole genome shotgun (WGS) entry which is preliminary data.</text>
</comment>
<protein>
    <recommendedName>
        <fullName evidence="9">Mid2 domain-containing protein</fullName>
    </recommendedName>
</protein>
<dbReference type="PANTHER" id="PTHR15549:SF26">
    <property type="entry name" value="AXIAL BUDDING PATTERN PROTEIN 2-RELATED"/>
    <property type="match status" value="1"/>
</dbReference>
<reference evidence="7 8" key="1">
    <citation type="submission" date="2017-06" db="EMBL/GenBank/DDBJ databases">
        <title>Comparative genomic analysis of Ambrosia Fusariam Clade fungi.</title>
        <authorList>
            <person name="Stajich J.E."/>
            <person name="Carrillo J."/>
            <person name="Kijimoto T."/>
            <person name="Eskalen A."/>
            <person name="O'Donnell K."/>
            <person name="Kasson M."/>
        </authorList>
    </citation>
    <scope>NUCLEOTIDE SEQUENCE [LARGE SCALE GENOMIC DNA]</scope>
    <source>
        <strain evidence="7">UCR3666</strain>
    </source>
</reference>
<proteinExistence type="predicted"/>
<evidence type="ECO:0000313" key="7">
    <source>
        <dbReference type="EMBL" id="RMJ17704.1"/>
    </source>
</evidence>
<sequence length="220" mass="23291">MVDCDTILGSLVNDSITVFYRDIPAYFTTTEASATTYDSTTADSTTPSTSSATEDPENNTGTRGLSSGAIAGIVIGAIAGLCLIGCGFYIAYRMGRQSRDDPEKSRRTLMDSLRSIPRPNVNITWTQPKGNAQVPVLQPMFSGDVAKRPGEMLGDASQHDQQLAVAGVESLPKLEAPVVELPGGRVTEAEARGDDGVVGARTDQQQPYAAHRANSRPSGI</sequence>
<dbReference type="STRING" id="2010991.A0A3M2SJK6"/>
<organism evidence="7 8">
    <name type="scientific">Fusarium kuroshium</name>
    <dbReference type="NCBI Taxonomy" id="2010991"/>
    <lineage>
        <taxon>Eukaryota</taxon>
        <taxon>Fungi</taxon>
        <taxon>Dikarya</taxon>
        <taxon>Ascomycota</taxon>
        <taxon>Pezizomycotina</taxon>
        <taxon>Sordariomycetes</taxon>
        <taxon>Hypocreomycetidae</taxon>
        <taxon>Hypocreales</taxon>
        <taxon>Nectriaceae</taxon>
        <taxon>Fusarium</taxon>
        <taxon>Fusarium solani species complex</taxon>
    </lineage>
</organism>
<dbReference type="EMBL" id="NKUJ01000028">
    <property type="protein sequence ID" value="RMJ17704.1"/>
    <property type="molecule type" value="Genomic_DNA"/>
</dbReference>
<feature type="region of interest" description="Disordered" evidence="5">
    <location>
        <begin position="36"/>
        <end position="64"/>
    </location>
</feature>
<evidence type="ECO:0000256" key="4">
    <source>
        <dbReference type="ARBA" id="ARBA00023136"/>
    </source>
</evidence>
<accession>A0A3M2SJK6</accession>
<keyword evidence="8" id="KW-1185">Reference proteome</keyword>
<evidence type="ECO:0000256" key="1">
    <source>
        <dbReference type="ARBA" id="ARBA00004167"/>
    </source>
</evidence>
<keyword evidence="4 6" id="KW-0472">Membrane</keyword>
<evidence type="ECO:0000256" key="5">
    <source>
        <dbReference type="SAM" id="MobiDB-lite"/>
    </source>
</evidence>
<dbReference type="AlphaFoldDB" id="A0A3M2SJK6"/>
<feature type="transmembrane region" description="Helical" evidence="6">
    <location>
        <begin position="69"/>
        <end position="92"/>
    </location>
</feature>
<evidence type="ECO:0000256" key="3">
    <source>
        <dbReference type="ARBA" id="ARBA00022989"/>
    </source>
</evidence>
<dbReference type="Proteomes" id="UP000277212">
    <property type="component" value="Unassembled WGS sequence"/>
</dbReference>
<evidence type="ECO:0000256" key="2">
    <source>
        <dbReference type="ARBA" id="ARBA00022692"/>
    </source>
</evidence>
<evidence type="ECO:0008006" key="9">
    <source>
        <dbReference type="Google" id="ProtNLM"/>
    </source>
</evidence>
<gene>
    <name evidence="7" type="ORF">CDV36_002597</name>
</gene>
<evidence type="ECO:0000313" key="8">
    <source>
        <dbReference type="Proteomes" id="UP000277212"/>
    </source>
</evidence>
<dbReference type="PANTHER" id="PTHR15549">
    <property type="entry name" value="PAIRED IMMUNOGLOBULIN-LIKE TYPE 2 RECEPTOR"/>
    <property type="match status" value="1"/>
</dbReference>
<feature type="compositionally biased region" description="Low complexity" evidence="5">
    <location>
        <begin position="36"/>
        <end position="53"/>
    </location>
</feature>
<dbReference type="GO" id="GO:0071944">
    <property type="term" value="C:cell periphery"/>
    <property type="evidence" value="ECO:0007669"/>
    <property type="project" value="UniProtKB-ARBA"/>
</dbReference>
<dbReference type="GO" id="GO:0016020">
    <property type="term" value="C:membrane"/>
    <property type="evidence" value="ECO:0007669"/>
    <property type="project" value="UniProtKB-SubCell"/>
</dbReference>
<comment type="subcellular location">
    <subcellularLocation>
        <location evidence="1">Membrane</location>
        <topology evidence="1">Single-pass membrane protein</topology>
    </subcellularLocation>
</comment>
<keyword evidence="3 6" id="KW-1133">Transmembrane helix</keyword>
<name>A0A3M2SJK6_9HYPO</name>
<feature type="region of interest" description="Disordered" evidence="5">
    <location>
        <begin position="182"/>
        <end position="220"/>
    </location>
</feature>
<dbReference type="OrthoDB" id="5077032at2759"/>
<keyword evidence="2 6" id="KW-0812">Transmembrane</keyword>
<dbReference type="InterPro" id="IPR051694">
    <property type="entry name" value="Immunoregulatory_rcpt-like"/>
</dbReference>
<evidence type="ECO:0000256" key="6">
    <source>
        <dbReference type="SAM" id="Phobius"/>
    </source>
</evidence>